<dbReference type="EMBL" id="JMCB01000006">
    <property type="protein sequence ID" value="KFE68280.1"/>
    <property type="molecule type" value="Genomic_DNA"/>
</dbReference>
<feature type="domain" description="PAS" evidence="4">
    <location>
        <begin position="179"/>
        <end position="251"/>
    </location>
</feature>
<dbReference type="InterPro" id="IPR005467">
    <property type="entry name" value="His_kinase_dom"/>
</dbReference>
<dbReference type="SMART" id="SM00086">
    <property type="entry name" value="PAC"/>
    <property type="match status" value="1"/>
</dbReference>
<dbReference type="SMART" id="SM00091">
    <property type="entry name" value="PAS"/>
    <property type="match status" value="2"/>
</dbReference>
<feature type="domain" description="PAS" evidence="4">
    <location>
        <begin position="302"/>
        <end position="373"/>
    </location>
</feature>
<dbReference type="Gene3D" id="1.10.287.130">
    <property type="match status" value="1"/>
</dbReference>
<name>A0A085WKR7_9BACT</name>
<dbReference type="Pfam" id="PF08447">
    <property type="entry name" value="PAS_3"/>
    <property type="match status" value="1"/>
</dbReference>
<dbReference type="SUPFAM" id="SSF55874">
    <property type="entry name" value="ATPase domain of HSP90 chaperone/DNA topoisomerase II/histidine kinase"/>
    <property type="match status" value="1"/>
</dbReference>
<feature type="domain" description="PAC" evidence="5">
    <location>
        <begin position="255"/>
        <end position="308"/>
    </location>
</feature>
<dbReference type="PROSITE" id="PS50109">
    <property type="entry name" value="HIS_KIN"/>
    <property type="match status" value="1"/>
</dbReference>
<organism evidence="6 7">
    <name type="scientific">Hyalangium minutum</name>
    <dbReference type="NCBI Taxonomy" id="394096"/>
    <lineage>
        <taxon>Bacteria</taxon>
        <taxon>Pseudomonadati</taxon>
        <taxon>Myxococcota</taxon>
        <taxon>Myxococcia</taxon>
        <taxon>Myxococcales</taxon>
        <taxon>Cystobacterineae</taxon>
        <taxon>Archangiaceae</taxon>
        <taxon>Hyalangium</taxon>
    </lineage>
</organism>
<keyword evidence="7" id="KW-1185">Reference proteome</keyword>
<evidence type="ECO:0000256" key="2">
    <source>
        <dbReference type="ARBA" id="ARBA00012438"/>
    </source>
</evidence>
<dbReference type="SUPFAM" id="SSF55785">
    <property type="entry name" value="PYP-like sensor domain (PAS domain)"/>
    <property type="match status" value="2"/>
</dbReference>
<dbReference type="Gene3D" id="3.30.565.10">
    <property type="entry name" value="Histidine kinase-like ATPase, C-terminal domain"/>
    <property type="match status" value="1"/>
</dbReference>
<dbReference type="InterPro" id="IPR036890">
    <property type="entry name" value="HATPase_C_sf"/>
</dbReference>
<feature type="domain" description="Histidine kinase" evidence="3">
    <location>
        <begin position="438"/>
        <end position="687"/>
    </location>
</feature>
<proteinExistence type="predicted"/>
<dbReference type="InterPro" id="IPR004358">
    <property type="entry name" value="Sig_transdc_His_kin-like_C"/>
</dbReference>
<evidence type="ECO:0000259" key="3">
    <source>
        <dbReference type="PROSITE" id="PS50109"/>
    </source>
</evidence>
<comment type="catalytic activity">
    <reaction evidence="1">
        <text>ATP + protein L-histidine = ADP + protein N-phospho-L-histidine.</text>
        <dbReference type="EC" id="2.7.13.3"/>
    </reaction>
</comment>
<evidence type="ECO:0000259" key="5">
    <source>
        <dbReference type="PROSITE" id="PS50113"/>
    </source>
</evidence>
<dbReference type="RefSeq" id="WP_063769235.1">
    <property type="nucleotide sequence ID" value="NZ_JMCB01000006.1"/>
</dbReference>
<dbReference type="Pfam" id="PF02518">
    <property type="entry name" value="HATPase_c"/>
    <property type="match status" value="1"/>
</dbReference>
<dbReference type="EC" id="2.7.13.3" evidence="2"/>
<dbReference type="InterPro" id="IPR000014">
    <property type="entry name" value="PAS"/>
</dbReference>
<dbReference type="InterPro" id="IPR013655">
    <property type="entry name" value="PAS_fold_3"/>
</dbReference>
<dbReference type="NCBIfam" id="TIGR00229">
    <property type="entry name" value="sensory_box"/>
    <property type="match status" value="2"/>
</dbReference>
<accession>A0A085WKR7</accession>
<sequence>MPSSSSGDPLLHALWELQADVLHGGAIQSSLERWLTLLLAEVGGEHGVLGVELPGPGATRRLQLVASTPPDLVKVIWEVALLRLAEAPELRSLQSLVHLVLSTRQPVSAEGPGEPLPRFVRVLPLECEQMRGFVGFSQSLGDVPSKTPESFQLLLDVGTSLLHSWHEEHPPLPLNEWGELEQLRQTLASVQEEVWSLDGPTGTLRVSRRWRESLGYTEDEAPRTIPAWQALCHPEDLPRIERSFQEHATGSTPYAEFEYRARGKDGEWGWLRSRARVAARDAQGQPIRLVGTDTDLTALKRSEERLSALLQAVPDLIFRQHVDGTFLDFSCSTTEETFLRPEDFVGRNIRDLAMPQHLIDTTFTNIEKVLREGLLAVYDYEMDLPHGRQSYEARMVRSGPDEVVSIIRNVTERRLVEQRQAQLIQAEKLASLGQMAAGLAHEINNPVSYVTSTLRALDEYVVAVGPLLRMLSEWLAVPGTAPRTVTGEQLARMRQLWEQGDVDELIAAMPELLQESLTGTQRIKEIAQSLRVFAREDDGQVQTVDLNEELESTLRMVGNELKYKCEVKRDFEALPLITCSPTQIVQVFTNLLLNAAQAIETRGEIRIRTRQKDQEVVVEVSDTGKGMTAETLSKLFTPFFTTKPRGQGTGLGLSISRDIVTRQGGRIEVRSEPGKGSTFTVYLPITPL</sequence>
<evidence type="ECO:0000313" key="7">
    <source>
        <dbReference type="Proteomes" id="UP000028725"/>
    </source>
</evidence>
<gene>
    <name evidence="6" type="ORF">DB31_7517</name>
</gene>
<dbReference type="PANTHER" id="PTHR43065">
    <property type="entry name" value="SENSOR HISTIDINE KINASE"/>
    <property type="match status" value="1"/>
</dbReference>
<dbReference type="PANTHER" id="PTHR43065:SF50">
    <property type="entry name" value="HISTIDINE KINASE"/>
    <property type="match status" value="1"/>
</dbReference>
<dbReference type="InterPro" id="IPR035965">
    <property type="entry name" value="PAS-like_dom_sf"/>
</dbReference>
<dbReference type="InterPro" id="IPR003594">
    <property type="entry name" value="HATPase_dom"/>
</dbReference>
<dbReference type="GO" id="GO:0004673">
    <property type="term" value="F:protein histidine kinase activity"/>
    <property type="evidence" value="ECO:0007669"/>
    <property type="project" value="UniProtKB-EC"/>
</dbReference>
<comment type="caution">
    <text evidence="6">The sequence shown here is derived from an EMBL/GenBank/DDBJ whole genome shotgun (WGS) entry which is preliminary data.</text>
</comment>
<dbReference type="STRING" id="394096.DB31_7517"/>
<protein>
    <recommendedName>
        <fullName evidence="2">histidine kinase</fullName>
        <ecNumber evidence="2">2.7.13.3</ecNumber>
    </recommendedName>
</protein>
<dbReference type="PROSITE" id="PS50112">
    <property type="entry name" value="PAS"/>
    <property type="match status" value="2"/>
</dbReference>
<dbReference type="SMART" id="SM00387">
    <property type="entry name" value="HATPase_c"/>
    <property type="match status" value="1"/>
</dbReference>
<dbReference type="AlphaFoldDB" id="A0A085WKR7"/>
<dbReference type="CDD" id="cd00130">
    <property type="entry name" value="PAS"/>
    <property type="match status" value="1"/>
</dbReference>
<reference evidence="6 7" key="1">
    <citation type="submission" date="2014-04" db="EMBL/GenBank/DDBJ databases">
        <title>Genome assembly of Hyalangium minutum DSM 14724.</title>
        <authorList>
            <person name="Sharma G."/>
            <person name="Subramanian S."/>
        </authorList>
    </citation>
    <scope>NUCLEOTIDE SEQUENCE [LARGE SCALE GENOMIC DNA]</scope>
    <source>
        <strain evidence="6 7">DSM 14724</strain>
    </source>
</reference>
<dbReference type="PROSITE" id="PS50113">
    <property type="entry name" value="PAC"/>
    <property type="match status" value="1"/>
</dbReference>
<dbReference type="InterPro" id="IPR001610">
    <property type="entry name" value="PAC"/>
</dbReference>
<evidence type="ECO:0000256" key="1">
    <source>
        <dbReference type="ARBA" id="ARBA00000085"/>
    </source>
</evidence>
<dbReference type="Proteomes" id="UP000028725">
    <property type="component" value="Unassembled WGS sequence"/>
</dbReference>
<dbReference type="PRINTS" id="PR00344">
    <property type="entry name" value="BCTRLSENSOR"/>
</dbReference>
<evidence type="ECO:0000259" key="4">
    <source>
        <dbReference type="PROSITE" id="PS50112"/>
    </source>
</evidence>
<dbReference type="InterPro" id="IPR000700">
    <property type="entry name" value="PAS-assoc_C"/>
</dbReference>
<dbReference type="Gene3D" id="3.30.450.20">
    <property type="entry name" value="PAS domain"/>
    <property type="match status" value="2"/>
</dbReference>
<keyword evidence="6" id="KW-0808">Transferase</keyword>
<evidence type="ECO:0000313" key="6">
    <source>
        <dbReference type="EMBL" id="KFE68280.1"/>
    </source>
</evidence>
<keyword evidence="6" id="KW-0418">Kinase</keyword>